<accession>A0A964UN59</accession>
<gene>
    <name evidence="2" type="ORF">GUY60_00840</name>
</gene>
<protein>
    <submittedName>
        <fullName evidence="2">NAD(P)H-binding protein</fullName>
    </submittedName>
</protein>
<dbReference type="Gene3D" id="3.90.25.10">
    <property type="entry name" value="UDP-galactose 4-epimerase, domain 1"/>
    <property type="match status" value="1"/>
</dbReference>
<feature type="domain" description="NAD(P)-binding" evidence="1">
    <location>
        <begin position="9"/>
        <end position="173"/>
    </location>
</feature>
<organism evidence="2 3">
    <name type="scientific">Streptomyces boluensis</name>
    <dbReference type="NCBI Taxonomy" id="1775135"/>
    <lineage>
        <taxon>Bacteria</taxon>
        <taxon>Bacillati</taxon>
        <taxon>Actinomycetota</taxon>
        <taxon>Actinomycetes</taxon>
        <taxon>Kitasatosporales</taxon>
        <taxon>Streptomycetaceae</taxon>
        <taxon>Streptomyces</taxon>
    </lineage>
</organism>
<evidence type="ECO:0000313" key="3">
    <source>
        <dbReference type="Proteomes" id="UP000598297"/>
    </source>
</evidence>
<dbReference type="InterPro" id="IPR036291">
    <property type="entry name" value="NAD(P)-bd_dom_sf"/>
</dbReference>
<dbReference type="Pfam" id="PF13460">
    <property type="entry name" value="NAD_binding_10"/>
    <property type="match status" value="1"/>
</dbReference>
<dbReference type="InterPro" id="IPR051604">
    <property type="entry name" value="Ergot_Alk_Oxidoreductase"/>
</dbReference>
<proteinExistence type="predicted"/>
<dbReference type="PANTHER" id="PTHR43162">
    <property type="match status" value="1"/>
</dbReference>
<dbReference type="SUPFAM" id="SSF51735">
    <property type="entry name" value="NAD(P)-binding Rossmann-fold domains"/>
    <property type="match status" value="1"/>
</dbReference>
<dbReference type="AlphaFoldDB" id="A0A964UN59"/>
<sequence>MADRILVLGATGKTGRHVTDALHAADVPHRVGVRRPAASHAVPFDWHDRSTWAPALAGARAVYLVKPPVDPVAPITALLEQAGDLRHVVLLSEMGREGKPADDPERAVELIVQGGRWDWTILRPSWFLQNWGPGGAWGEQVRRTGEIVLPSGDARFSLVDARDVAEIAAAALNAGSGLGALTLTGRESVPLSELASRISAASGRPIRHVSPTLTESLARLRASGAPQAWVRYLADLEADAAAGVCAPIHDDLRRLLRREPRTVQEYVDENADFWARPVPS</sequence>
<keyword evidence="3" id="KW-1185">Reference proteome</keyword>
<evidence type="ECO:0000259" key="1">
    <source>
        <dbReference type="Pfam" id="PF13460"/>
    </source>
</evidence>
<dbReference type="Proteomes" id="UP000598297">
    <property type="component" value="Unassembled WGS sequence"/>
</dbReference>
<dbReference type="RefSeq" id="WP_161692880.1">
    <property type="nucleotide sequence ID" value="NZ_JAAAHS010000003.1"/>
</dbReference>
<dbReference type="PANTHER" id="PTHR43162:SF1">
    <property type="entry name" value="PRESTALK A DIFFERENTIATION PROTEIN A"/>
    <property type="match status" value="1"/>
</dbReference>
<reference evidence="2" key="1">
    <citation type="submission" date="2020-01" db="EMBL/GenBank/DDBJ databases">
        <title>Whole-genome analyses of novel actinobacteria.</title>
        <authorList>
            <person name="Sahin N."/>
        </authorList>
    </citation>
    <scope>NUCLEOTIDE SEQUENCE</scope>
    <source>
        <strain evidence="2">YC537</strain>
    </source>
</reference>
<name>A0A964UN59_9ACTN</name>
<dbReference type="OrthoDB" id="3250520at2"/>
<comment type="caution">
    <text evidence="2">The sequence shown here is derived from an EMBL/GenBank/DDBJ whole genome shotgun (WGS) entry which is preliminary data.</text>
</comment>
<dbReference type="InterPro" id="IPR016040">
    <property type="entry name" value="NAD(P)-bd_dom"/>
</dbReference>
<evidence type="ECO:0000313" key="2">
    <source>
        <dbReference type="EMBL" id="NBE49997.1"/>
    </source>
</evidence>
<dbReference type="EMBL" id="JAAAHS010000003">
    <property type="protein sequence ID" value="NBE49997.1"/>
    <property type="molecule type" value="Genomic_DNA"/>
</dbReference>
<dbReference type="Gene3D" id="3.40.50.720">
    <property type="entry name" value="NAD(P)-binding Rossmann-like Domain"/>
    <property type="match status" value="1"/>
</dbReference>